<evidence type="ECO:0000256" key="4">
    <source>
        <dbReference type="ARBA" id="ARBA00022563"/>
    </source>
</evidence>
<evidence type="ECO:0000259" key="10">
    <source>
        <dbReference type="PROSITE" id="PS51330"/>
    </source>
</evidence>
<dbReference type="CDD" id="cd00209">
    <property type="entry name" value="DHFR"/>
    <property type="match status" value="1"/>
</dbReference>
<keyword evidence="6 8" id="KW-0560">Oxidoreductase</keyword>
<comment type="pathway">
    <text evidence="1 8">Cofactor biosynthesis; tetrahydrofolate biosynthesis; 5,6,7,8-tetrahydrofolate from 7,8-dihydrofolate: step 1/1.</text>
</comment>
<comment type="similarity">
    <text evidence="2 8 9">Belongs to the dihydrofolate reductase family.</text>
</comment>
<evidence type="ECO:0000313" key="12">
    <source>
        <dbReference type="Proteomes" id="UP000503088"/>
    </source>
</evidence>
<dbReference type="PANTHER" id="PTHR48069:SF3">
    <property type="entry name" value="DIHYDROFOLATE REDUCTASE"/>
    <property type="match status" value="1"/>
</dbReference>
<evidence type="ECO:0000256" key="6">
    <source>
        <dbReference type="ARBA" id="ARBA00023002"/>
    </source>
</evidence>
<evidence type="ECO:0000256" key="3">
    <source>
        <dbReference type="ARBA" id="ARBA00012856"/>
    </source>
</evidence>
<dbReference type="InterPro" id="IPR017925">
    <property type="entry name" value="DHFR_CS"/>
</dbReference>
<dbReference type="GO" id="GO:0006730">
    <property type="term" value="P:one-carbon metabolic process"/>
    <property type="evidence" value="ECO:0007669"/>
    <property type="project" value="UniProtKB-KW"/>
</dbReference>
<dbReference type="GO" id="GO:0005829">
    <property type="term" value="C:cytosol"/>
    <property type="evidence" value="ECO:0007669"/>
    <property type="project" value="TreeGrafter"/>
</dbReference>
<dbReference type="Gene3D" id="3.40.430.10">
    <property type="entry name" value="Dihydrofolate Reductase, subunit A"/>
    <property type="match status" value="1"/>
</dbReference>
<dbReference type="PANTHER" id="PTHR48069">
    <property type="entry name" value="DIHYDROFOLATE REDUCTASE"/>
    <property type="match status" value="1"/>
</dbReference>
<dbReference type="PIRSF" id="PIRSF000194">
    <property type="entry name" value="DHFR"/>
    <property type="match status" value="1"/>
</dbReference>
<dbReference type="UniPathway" id="UPA00077">
    <property type="reaction ID" value="UER00158"/>
</dbReference>
<dbReference type="SUPFAM" id="SSF53597">
    <property type="entry name" value="Dihydrofolate reductase-like"/>
    <property type="match status" value="1"/>
</dbReference>
<proteinExistence type="inferred from homology"/>
<dbReference type="GO" id="GO:0046655">
    <property type="term" value="P:folic acid metabolic process"/>
    <property type="evidence" value="ECO:0007669"/>
    <property type="project" value="TreeGrafter"/>
</dbReference>
<keyword evidence="4 8" id="KW-0554">One-carbon metabolism</keyword>
<evidence type="ECO:0000313" key="11">
    <source>
        <dbReference type="EMBL" id="QKG85368.1"/>
    </source>
</evidence>
<feature type="domain" description="DHFR" evidence="10">
    <location>
        <begin position="1"/>
        <end position="155"/>
    </location>
</feature>
<dbReference type="FunFam" id="3.40.430.10:FF:000001">
    <property type="entry name" value="Dihydrofolate reductase"/>
    <property type="match status" value="1"/>
</dbReference>
<dbReference type="PRINTS" id="PR00070">
    <property type="entry name" value="DHFR"/>
</dbReference>
<dbReference type="EMBL" id="CP048104">
    <property type="protein sequence ID" value="QKG85368.1"/>
    <property type="molecule type" value="Genomic_DNA"/>
</dbReference>
<dbReference type="RefSeq" id="WP_173223962.1">
    <property type="nucleotide sequence ID" value="NZ_CP048104.1"/>
</dbReference>
<evidence type="ECO:0000256" key="2">
    <source>
        <dbReference type="ARBA" id="ARBA00009539"/>
    </source>
</evidence>
<organism evidence="11 12">
    <name type="scientific">Kroppenstedtia pulmonis</name>
    <dbReference type="NCBI Taxonomy" id="1380685"/>
    <lineage>
        <taxon>Bacteria</taxon>
        <taxon>Bacillati</taxon>
        <taxon>Bacillota</taxon>
        <taxon>Bacilli</taxon>
        <taxon>Bacillales</taxon>
        <taxon>Thermoactinomycetaceae</taxon>
        <taxon>Kroppenstedtia</taxon>
    </lineage>
</organism>
<dbReference type="GO" id="GO:0046452">
    <property type="term" value="P:dihydrofolate metabolic process"/>
    <property type="evidence" value="ECO:0007669"/>
    <property type="project" value="TreeGrafter"/>
</dbReference>
<name>A0A7D3XSW3_9BACL</name>
<dbReference type="GO" id="GO:0070401">
    <property type="term" value="F:NADP+ binding"/>
    <property type="evidence" value="ECO:0007669"/>
    <property type="project" value="UniProtKB-ARBA"/>
</dbReference>
<gene>
    <name evidence="11" type="ORF">GXN76_13375</name>
</gene>
<dbReference type="Pfam" id="PF00186">
    <property type="entry name" value="DHFR_1"/>
    <property type="match status" value="1"/>
</dbReference>
<evidence type="ECO:0000256" key="5">
    <source>
        <dbReference type="ARBA" id="ARBA00022857"/>
    </source>
</evidence>
<dbReference type="InterPro" id="IPR001796">
    <property type="entry name" value="DHFR_dom"/>
</dbReference>
<dbReference type="PROSITE" id="PS51330">
    <property type="entry name" value="DHFR_2"/>
    <property type="match status" value="1"/>
</dbReference>
<reference evidence="11 12" key="1">
    <citation type="submission" date="2020-01" db="EMBL/GenBank/DDBJ databases">
        <authorList>
            <person name="Gulvik C.A."/>
            <person name="Batra D.G."/>
        </authorList>
    </citation>
    <scope>NUCLEOTIDE SEQUENCE [LARGE SCALE GENOMIC DNA]</scope>
    <source>
        <strain evidence="11 12">W9323</strain>
    </source>
</reference>
<evidence type="ECO:0000256" key="7">
    <source>
        <dbReference type="ARBA" id="ARBA00025067"/>
    </source>
</evidence>
<comment type="function">
    <text evidence="7 8">Key enzyme in folate metabolism. Catalyzes an essential reaction for de novo glycine and purine synthesis, and for DNA precursor synthesis.</text>
</comment>
<dbReference type="AlphaFoldDB" id="A0A7D3XSW3"/>
<dbReference type="PROSITE" id="PS00075">
    <property type="entry name" value="DHFR_1"/>
    <property type="match status" value="1"/>
</dbReference>
<sequence length="159" mass="18694">MISLIAAYAKGRVIGYKGKMPWHLPNELKYFKETTMGHTVVMGRKTFESIGKPLPNRRNIVLTRDRHFQAPGMEVIHNPRDVEKLGDVFIIGGAQLYEEFMPIADRLYLTEIELETEGDTFFPKWDQEDFRIIHQQEGKVDQRNPHPHTFYILERKRKP</sequence>
<dbReference type="InterPro" id="IPR012259">
    <property type="entry name" value="DHFR"/>
</dbReference>
<evidence type="ECO:0000256" key="8">
    <source>
        <dbReference type="PIRNR" id="PIRNR000194"/>
    </source>
</evidence>
<protein>
    <recommendedName>
        <fullName evidence="3 8">Dihydrofolate reductase</fullName>
        <ecNumber evidence="3 8">1.5.1.3</ecNumber>
    </recommendedName>
</protein>
<dbReference type="KEGG" id="kpul:GXN76_13375"/>
<evidence type="ECO:0000256" key="1">
    <source>
        <dbReference type="ARBA" id="ARBA00004903"/>
    </source>
</evidence>
<dbReference type="GO" id="GO:0046654">
    <property type="term" value="P:tetrahydrofolate biosynthetic process"/>
    <property type="evidence" value="ECO:0007669"/>
    <property type="project" value="UniProtKB-UniPathway"/>
</dbReference>
<keyword evidence="12" id="KW-1185">Reference proteome</keyword>
<keyword evidence="5 8" id="KW-0521">NADP</keyword>
<accession>A0A7D3XSW3</accession>
<dbReference type="EC" id="1.5.1.3" evidence="3 8"/>
<dbReference type="GO" id="GO:0004146">
    <property type="term" value="F:dihydrofolate reductase activity"/>
    <property type="evidence" value="ECO:0007669"/>
    <property type="project" value="UniProtKB-EC"/>
</dbReference>
<evidence type="ECO:0000256" key="9">
    <source>
        <dbReference type="RuleBase" id="RU004474"/>
    </source>
</evidence>
<dbReference type="Proteomes" id="UP000503088">
    <property type="component" value="Chromosome"/>
</dbReference>
<comment type="catalytic activity">
    <reaction evidence="8">
        <text>(6S)-5,6,7,8-tetrahydrofolate + NADP(+) = 7,8-dihydrofolate + NADPH + H(+)</text>
        <dbReference type="Rhea" id="RHEA:15009"/>
        <dbReference type="ChEBI" id="CHEBI:15378"/>
        <dbReference type="ChEBI" id="CHEBI:57451"/>
        <dbReference type="ChEBI" id="CHEBI:57453"/>
        <dbReference type="ChEBI" id="CHEBI:57783"/>
        <dbReference type="ChEBI" id="CHEBI:58349"/>
        <dbReference type="EC" id="1.5.1.3"/>
    </reaction>
</comment>
<dbReference type="InterPro" id="IPR024072">
    <property type="entry name" value="DHFR-like_dom_sf"/>
</dbReference>